<dbReference type="Pfam" id="PF14060">
    <property type="entry name" value="DUF4252"/>
    <property type="match status" value="1"/>
</dbReference>
<evidence type="ECO:0000256" key="1">
    <source>
        <dbReference type="SAM" id="SignalP"/>
    </source>
</evidence>
<dbReference type="Proteomes" id="UP000217276">
    <property type="component" value="Chromosome"/>
</dbReference>
<dbReference type="EMBL" id="CP022384">
    <property type="protein sequence ID" value="ATA82403.1"/>
    <property type="molecule type" value="Genomic_DNA"/>
</dbReference>
<dbReference type="AlphaFoldDB" id="A0A250FB87"/>
<name>A0A250FB87_9FLAO</name>
<proteinExistence type="predicted"/>
<sequence>MKINKLFILPALLVAMSVCGQPAFDRLEANNDITTLVVSQKMFQMLSKIDSKDADAKEFMDIANKLKSMKVFSTENAKAASVMKTEVQQYVKSAALSELMRVKDKNQNVKFYTKGGKDTNKVSELLMVVEPSTNTTQMVILSLTGDIDLSKLGVLTKNMNLPQEIKDIK</sequence>
<keyword evidence="1" id="KW-0732">Signal</keyword>
<dbReference type="RefSeq" id="WP_095914417.1">
    <property type="nucleotide sequence ID" value="NZ_CP022384.1"/>
</dbReference>
<gene>
    <name evidence="2" type="ORF">CGC53_08625</name>
</gene>
<protein>
    <recommendedName>
        <fullName evidence="4">DUF4252 domain-containing protein</fullName>
    </recommendedName>
</protein>
<evidence type="ECO:0000313" key="3">
    <source>
        <dbReference type="Proteomes" id="UP000217276"/>
    </source>
</evidence>
<feature type="chain" id="PRO_5012896879" description="DUF4252 domain-containing protein" evidence="1">
    <location>
        <begin position="21"/>
        <end position="169"/>
    </location>
</feature>
<dbReference type="InterPro" id="IPR025348">
    <property type="entry name" value="DUF4252"/>
</dbReference>
<evidence type="ECO:0008006" key="4">
    <source>
        <dbReference type="Google" id="ProtNLM"/>
    </source>
</evidence>
<keyword evidence="3" id="KW-1185">Reference proteome</keyword>
<reference evidence="3" key="1">
    <citation type="submission" date="2017-06" db="EMBL/GenBank/DDBJ databases">
        <title>Capnocytophaga spp. assemblies.</title>
        <authorList>
            <person name="Gulvik C.A."/>
        </authorList>
    </citation>
    <scope>NUCLEOTIDE SEQUENCE [LARGE SCALE GENOMIC DNA]</scope>
    <source>
        <strain evidence="3">H6253</strain>
    </source>
</reference>
<accession>A0A250FB87</accession>
<feature type="signal peptide" evidence="1">
    <location>
        <begin position="1"/>
        <end position="20"/>
    </location>
</feature>
<evidence type="ECO:0000313" key="2">
    <source>
        <dbReference type="EMBL" id="ATA82403.1"/>
    </source>
</evidence>
<organism evidence="2 3">
    <name type="scientific">Capnocytophaga leadbetteri</name>
    <dbReference type="NCBI Taxonomy" id="327575"/>
    <lineage>
        <taxon>Bacteria</taxon>
        <taxon>Pseudomonadati</taxon>
        <taxon>Bacteroidota</taxon>
        <taxon>Flavobacteriia</taxon>
        <taxon>Flavobacteriales</taxon>
        <taxon>Flavobacteriaceae</taxon>
        <taxon>Capnocytophaga</taxon>
    </lineage>
</organism>
<dbReference type="KEGG" id="clk:CGC53_08625"/>